<sequence length="58" mass="6261">MLFFPVLRQFGAAGSGSSLTLAWSTRRSGQDPGCISFCIQSADAVLWLSLAESLLLHF</sequence>
<proteinExistence type="predicted"/>
<name>A0A9X6NML9_HYPEX</name>
<comment type="caution">
    <text evidence="1">The sequence shown here is derived from an EMBL/GenBank/DDBJ whole genome shotgun (WGS) entry which is preliminary data.</text>
</comment>
<organism evidence="1 2">
    <name type="scientific">Hypsibius exemplaris</name>
    <name type="common">Freshwater tardigrade</name>
    <dbReference type="NCBI Taxonomy" id="2072580"/>
    <lineage>
        <taxon>Eukaryota</taxon>
        <taxon>Metazoa</taxon>
        <taxon>Ecdysozoa</taxon>
        <taxon>Tardigrada</taxon>
        <taxon>Eutardigrada</taxon>
        <taxon>Parachela</taxon>
        <taxon>Hypsibioidea</taxon>
        <taxon>Hypsibiidae</taxon>
        <taxon>Hypsibius</taxon>
    </lineage>
</organism>
<feature type="non-terminal residue" evidence="1">
    <location>
        <position position="58"/>
    </location>
</feature>
<dbReference type="AlphaFoldDB" id="A0A9X6NML9"/>
<protein>
    <submittedName>
        <fullName evidence="1">Uncharacterized protein</fullName>
    </submittedName>
</protein>
<reference evidence="2" key="1">
    <citation type="submission" date="2017-01" db="EMBL/GenBank/DDBJ databases">
        <title>Comparative genomics of anhydrobiosis in the tardigrade Hypsibius dujardini.</title>
        <authorList>
            <person name="Yoshida Y."/>
            <person name="Koutsovoulos G."/>
            <person name="Laetsch D."/>
            <person name="Stevens L."/>
            <person name="Kumar S."/>
            <person name="Horikawa D."/>
            <person name="Ishino K."/>
            <person name="Komine S."/>
            <person name="Tomita M."/>
            <person name="Blaxter M."/>
            <person name="Arakawa K."/>
        </authorList>
    </citation>
    <scope>NUCLEOTIDE SEQUENCE [LARGE SCALE GENOMIC DNA]</scope>
    <source>
        <strain evidence="2">Z151</strain>
    </source>
</reference>
<accession>A0A9X6NML9</accession>
<dbReference type="Proteomes" id="UP000192578">
    <property type="component" value="Unassembled WGS sequence"/>
</dbReference>
<dbReference type="EMBL" id="MTYJ01001240">
    <property type="protein sequence ID" value="OWA55678.1"/>
    <property type="molecule type" value="Genomic_DNA"/>
</dbReference>
<keyword evidence="2" id="KW-1185">Reference proteome</keyword>
<evidence type="ECO:0000313" key="2">
    <source>
        <dbReference type="Proteomes" id="UP000192578"/>
    </source>
</evidence>
<evidence type="ECO:0000313" key="1">
    <source>
        <dbReference type="EMBL" id="OWA55678.1"/>
    </source>
</evidence>
<gene>
    <name evidence="1" type="ORF">BV898_20066</name>
</gene>